<dbReference type="InterPro" id="IPR009049">
    <property type="entry name" value="Argininosuccinate_lyase"/>
</dbReference>
<evidence type="ECO:0000256" key="2">
    <source>
        <dbReference type="ARBA" id="ARBA00004941"/>
    </source>
</evidence>
<dbReference type="CDD" id="cd01359">
    <property type="entry name" value="Argininosuccinate_lyase"/>
    <property type="match status" value="1"/>
</dbReference>
<dbReference type="Gene3D" id="1.10.40.30">
    <property type="entry name" value="Fumarase/aspartase (C-terminal domain)"/>
    <property type="match status" value="1"/>
</dbReference>
<evidence type="ECO:0000313" key="10">
    <source>
        <dbReference type="Proteomes" id="UP000248021"/>
    </source>
</evidence>
<dbReference type="GO" id="GO:0005829">
    <property type="term" value="C:cytosol"/>
    <property type="evidence" value="ECO:0007669"/>
    <property type="project" value="TreeGrafter"/>
</dbReference>
<reference evidence="9 10" key="1">
    <citation type="submission" date="2018-05" db="EMBL/GenBank/DDBJ databases">
        <title>Genomic Encyclopedia of Type Strains, Phase IV (KMG-IV): sequencing the most valuable type-strain genomes for metagenomic binning, comparative biology and taxonomic classification.</title>
        <authorList>
            <person name="Goeker M."/>
        </authorList>
    </citation>
    <scope>NUCLEOTIDE SEQUENCE [LARGE SCALE GENOMIC DNA]</scope>
    <source>
        <strain evidence="9 10">DSM 6462</strain>
    </source>
</reference>
<proteinExistence type="inferred from homology"/>
<feature type="domain" description="Fumarate lyase N-terminal" evidence="7">
    <location>
        <begin position="47"/>
        <end position="313"/>
    </location>
</feature>
<dbReference type="Proteomes" id="UP000248021">
    <property type="component" value="Unassembled WGS sequence"/>
</dbReference>
<dbReference type="Gene3D" id="1.10.275.10">
    <property type="entry name" value="Fumarase/aspartase (N-terminal domain)"/>
    <property type="match status" value="1"/>
</dbReference>
<dbReference type="PANTHER" id="PTHR43814">
    <property type="entry name" value="ARGININOSUCCINATE LYASE"/>
    <property type="match status" value="1"/>
</dbReference>
<organism evidence="9 10">
    <name type="scientific">Chelatococcus asaccharovorans</name>
    <dbReference type="NCBI Taxonomy" id="28210"/>
    <lineage>
        <taxon>Bacteria</taxon>
        <taxon>Pseudomonadati</taxon>
        <taxon>Pseudomonadota</taxon>
        <taxon>Alphaproteobacteria</taxon>
        <taxon>Hyphomicrobiales</taxon>
        <taxon>Chelatococcaceae</taxon>
        <taxon>Chelatococcus</taxon>
    </lineage>
</organism>
<keyword evidence="5 6" id="KW-0456">Lyase</keyword>
<dbReference type="GO" id="GO:0042450">
    <property type="term" value="P:L-arginine biosynthetic process via ornithine"/>
    <property type="evidence" value="ECO:0007669"/>
    <property type="project" value="UniProtKB-UniRule"/>
</dbReference>
<keyword evidence="6" id="KW-0028">Amino-acid biosynthesis</keyword>
<comment type="subcellular location">
    <subcellularLocation>
        <location evidence="6">Cytoplasm</location>
    </subcellularLocation>
</comment>
<comment type="pathway">
    <text evidence="2 6">Amino-acid biosynthesis; L-arginine biosynthesis; L-arginine from L-ornithine and carbamoyl phosphate: step 3/3.</text>
</comment>
<evidence type="ECO:0000256" key="5">
    <source>
        <dbReference type="ARBA" id="ARBA00023239"/>
    </source>
</evidence>
<dbReference type="EMBL" id="QJJK01000004">
    <property type="protein sequence ID" value="PXW60377.1"/>
    <property type="molecule type" value="Genomic_DNA"/>
</dbReference>
<dbReference type="EC" id="4.3.2.1" evidence="3 6"/>
<dbReference type="UniPathway" id="UPA00068">
    <property type="reaction ID" value="UER00114"/>
</dbReference>
<evidence type="ECO:0000256" key="3">
    <source>
        <dbReference type="ARBA" id="ARBA00012338"/>
    </source>
</evidence>
<keyword evidence="10" id="KW-1185">Reference proteome</keyword>
<evidence type="ECO:0000313" key="9">
    <source>
        <dbReference type="EMBL" id="PXW60377.1"/>
    </source>
</evidence>
<dbReference type="OrthoDB" id="9769623at2"/>
<feature type="domain" description="Argininosuccinate lyase C-terminal" evidence="8">
    <location>
        <begin position="381"/>
        <end position="458"/>
    </location>
</feature>
<dbReference type="GO" id="GO:0004056">
    <property type="term" value="F:argininosuccinate lyase activity"/>
    <property type="evidence" value="ECO:0007669"/>
    <property type="project" value="UniProtKB-UniRule"/>
</dbReference>
<dbReference type="RefSeq" id="WP_110374688.1">
    <property type="nucleotide sequence ID" value="NZ_JAHBRY010000001.1"/>
</dbReference>
<dbReference type="NCBIfam" id="TIGR00838">
    <property type="entry name" value="argH"/>
    <property type="match status" value="1"/>
</dbReference>
<dbReference type="PRINTS" id="PR00145">
    <property type="entry name" value="ARGSUCLYASE"/>
</dbReference>
<dbReference type="Pfam" id="PF14698">
    <property type="entry name" value="ASL_C2"/>
    <property type="match status" value="1"/>
</dbReference>
<dbReference type="InterPro" id="IPR022761">
    <property type="entry name" value="Fumarate_lyase_N"/>
</dbReference>
<comment type="catalytic activity">
    <reaction evidence="1 6">
        <text>2-(N(omega)-L-arginino)succinate = fumarate + L-arginine</text>
        <dbReference type="Rhea" id="RHEA:24020"/>
        <dbReference type="ChEBI" id="CHEBI:29806"/>
        <dbReference type="ChEBI" id="CHEBI:32682"/>
        <dbReference type="ChEBI" id="CHEBI:57472"/>
        <dbReference type="EC" id="4.3.2.1"/>
    </reaction>
</comment>
<keyword evidence="6" id="KW-0963">Cytoplasm</keyword>
<dbReference type="PANTHER" id="PTHR43814:SF1">
    <property type="entry name" value="ARGININOSUCCINATE LYASE"/>
    <property type="match status" value="1"/>
</dbReference>
<dbReference type="InterPro" id="IPR000362">
    <property type="entry name" value="Fumarate_lyase_fam"/>
</dbReference>
<evidence type="ECO:0000256" key="1">
    <source>
        <dbReference type="ARBA" id="ARBA00000985"/>
    </source>
</evidence>
<sequence length="517" mass="55849">MSVSTATPAAIGSDDRFPAPVYAETVLAPGFMHSQKHLVGHLLRLHRAHATMLAEQGLLDAAQATALFKALDKVEATFARMTEPVAYTGEFEDLFFYIEKLIAADIAAQKVDPDVAGRLHTGRSRNDIDHTLFKMALRERLDTLGTAVLDLVDTLITRARADAGTIILAYTHGQPAQPSTYGHYLGAVIETLLRDFNRLMEARAVVDRSPLGAAAITTTGFPLDRQRVADLLGFPVILRNSYGCIAGADYTAATYGAIKLMALSLGRFAQDMAYWTAYEIGQLRFSDGFVQISSIMPQKRNPVPVEHMRLLASLTAGHADAVLLALHNTPFIDMNDNEHEVHGAGYEAFATAHRVLALMAGVVRSAAIDGKRVRANIEASYATITELADSLVREENLPFSKAHHIAATLARHMQAAGETLSTVPYETFARIFAETAGREPIFDEATFRRVTTPEHFVAVRKLPGGPAPEAMAESLAVYTGEAADARAVIAAHRARDAASKELLADAMATLMTTATGA</sequence>
<evidence type="ECO:0000256" key="4">
    <source>
        <dbReference type="ARBA" id="ARBA00022571"/>
    </source>
</evidence>
<comment type="caution">
    <text evidence="9">The sequence shown here is derived from an EMBL/GenBank/DDBJ whole genome shotgun (WGS) entry which is preliminary data.</text>
</comment>
<accession>A0A2V3U9A6</accession>
<dbReference type="Gene3D" id="1.20.200.10">
    <property type="entry name" value="Fumarase/aspartase (Central domain)"/>
    <property type="match status" value="1"/>
</dbReference>
<dbReference type="PRINTS" id="PR00149">
    <property type="entry name" value="FUMRATELYASE"/>
</dbReference>
<evidence type="ECO:0000259" key="7">
    <source>
        <dbReference type="Pfam" id="PF00206"/>
    </source>
</evidence>
<dbReference type="Pfam" id="PF00206">
    <property type="entry name" value="Lyase_1"/>
    <property type="match status" value="1"/>
</dbReference>
<name>A0A2V3U9A6_9HYPH</name>
<evidence type="ECO:0000256" key="6">
    <source>
        <dbReference type="HAMAP-Rule" id="MF_00006"/>
    </source>
</evidence>
<gene>
    <name evidence="6" type="primary">argH</name>
    <name evidence="9" type="ORF">C7450_104432</name>
</gene>
<comment type="similarity">
    <text evidence="6">Belongs to the lyase 1 family. Argininosuccinate lyase subfamily.</text>
</comment>
<evidence type="ECO:0000259" key="8">
    <source>
        <dbReference type="Pfam" id="PF14698"/>
    </source>
</evidence>
<dbReference type="AlphaFoldDB" id="A0A2V3U9A6"/>
<dbReference type="InterPro" id="IPR024083">
    <property type="entry name" value="Fumarase/histidase_N"/>
</dbReference>
<keyword evidence="4 6" id="KW-0055">Arginine biosynthesis</keyword>
<protein>
    <recommendedName>
        <fullName evidence="3 6">Argininosuccinate lyase</fullName>
        <shortName evidence="6">ASAL</shortName>
        <ecNumber evidence="3 6">4.3.2.1</ecNumber>
    </recommendedName>
    <alternativeName>
        <fullName evidence="6">Arginosuccinase</fullName>
    </alternativeName>
</protein>
<dbReference type="SUPFAM" id="SSF48557">
    <property type="entry name" value="L-aspartase-like"/>
    <property type="match status" value="1"/>
</dbReference>
<dbReference type="HAMAP" id="MF_00006">
    <property type="entry name" value="Arg_succ_lyase"/>
    <property type="match status" value="1"/>
</dbReference>
<dbReference type="InterPro" id="IPR029419">
    <property type="entry name" value="Arg_succ_lyase_C"/>
</dbReference>
<dbReference type="InterPro" id="IPR008948">
    <property type="entry name" value="L-Aspartase-like"/>
</dbReference>